<dbReference type="EMBL" id="LXJZ01000175">
    <property type="protein sequence ID" value="OAJ58570.1"/>
    <property type="molecule type" value="Genomic_DNA"/>
</dbReference>
<dbReference type="Proteomes" id="UP000077961">
    <property type="component" value="Unassembled WGS sequence"/>
</dbReference>
<name>A0A1A9N3A4_9BURK</name>
<comment type="caution">
    <text evidence="2">The sequence shown here is derived from an EMBL/GenBank/DDBJ whole genome shotgun (WGS) entry which is preliminary data.</text>
</comment>
<dbReference type="AlphaFoldDB" id="A0A1A9N3A4"/>
<reference evidence="4 5" key="1">
    <citation type="submission" date="2016-04" db="EMBL/GenBank/DDBJ databases">
        <title>Reclassification of Paraburkholderia panaciterrae (Farh et al. 2015) Dobritsa &amp; Samadpour 2016 as a later homotypic synonym of Paraburkholderia ginsengiterrae (Farh et al. 2015) Dobritsa &amp; Samadpour 2016.</title>
        <authorList>
            <person name="Dobritsa A.P."/>
            <person name="Kutumbaka K."/>
            <person name="Samadpour M."/>
        </authorList>
    </citation>
    <scope>NUCLEOTIDE SEQUENCE [LARGE SCALE GENOMIC DNA]</scope>
    <source>
        <strain evidence="2 5">DCY85</strain>
        <strain evidence="3 4">DCY85-1</strain>
    </source>
</reference>
<accession>A0A1A9N3A4</accession>
<feature type="compositionally biased region" description="Polar residues" evidence="1">
    <location>
        <begin position="334"/>
        <end position="343"/>
    </location>
</feature>
<protein>
    <submittedName>
        <fullName evidence="2">Uncharacterized protein</fullName>
    </submittedName>
</protein>
<dbReference type="Proteomes" id="UP000078116">
    <property type="component" value="Unassembled WGS sequence"/>
</dbReference>
<dbReference type="STRING" id="1462993.A6V36_30475"/>
<dbReference type="EMBL" id="LXKA01000337">
    <property type="protein sequence ID" value="OAJ55971.1"/>
    <property type="molecule type" value="Genomic_DNA"/>
</dbReference>
<feature type="region of interest" description="Disordered" evidence="1">
    <location>
        <begin position="322"/>
        <end position="343"/>
    </location>
</feature>
<evidence type="ECO:0000313" key="5">
    <source>
        <dbReference type="Proteomes" id="UP000078116"/>
    </source>
</evidence>
<evidence type="ECO:0000313" key="2">
    <source>
        <dbReference type="EMBL" id="OAJ55971.1"/>
    </source>
</evidence>
<proteinExistence type="predicted"/>
<evidence type="ECO:0000256" key="1">
    <source>
        <dbReference type="SAM" id="MobiDB-lite"/>
    </source>
</evidence>
<organism evidence="2 5">
    <name type="scientific">Paraburkholderia ginsengiterrae</name>
    <dbReference type="NCBI Taxonomy" id="1462993"/>
    <lineage>
        <taxon>Bacteria</taxon>
        <taxon>Pseudomonadati</taxon>
        <taxon>Pseudomonadota</taxon>
        <taxon>Betaproteobacteria</taxon>
        <taxon>Burkholderiales</taxon>
        <taxon>Burkholderiaceae</taxon>
        <taxon>Paraburkholderia</taxon>
    </lineage>
</organism>
<gene>
    <name evidence="3" type="ORF">A6V36_30475</name>
    <name evidence="2" type="ORF">A6V37_32145</name>
</gene>
<sequence length="343" mass="39176">MDYEKHPERVLHAGYHCGCGLKPIAEATSLSDRQAETEMEVARIASKLLEPDYLPHLNHASVAQAIAEAAMRHGLIRGGRFFWNTTKEYFAQHSLRPVVERTGIAIERSQAFGNILKGRQFLRHPIEAISMLRALNASWDHVEKIFMNKPNLVTIEEQCNPVKTAPRKDWTKYHQSYINRNFKSLFSRYASQYDELRRERPELSHVQLMRLLPTTANDVLTEDSLAAAGYDVPMVLKNGVRNRALAEMLVEYIDTRAEFLRGTRYPGRIDQRVLQRGFVRPKALSGKGMAEKLVGVPEALKRNAETAAEWRERIASYERPARARSIQHFHRSPTKSTSDVANS</sequence>
<evidence type="ECO:0000313" key="4">
    <source>
        <dbReference type="Proteomes" id="UP000077961"/>
    </source>
</evidence>
<keyword evidence="4" id="KW-1185">Reference proteome</keyword>
<dbReference type="RefSeq" id="WP_064268273.1">
    <property type="nucleotide sequence ID" value="NZ_LXJZ01000175.1"/>
</dbReference>
<evidence type="ECO:0000313" key="3">
    <source>
        <dbReference type="EMBL" id="OAJ58570.1"/>
    </source>
</evidence>